<accession>A0A1E1WGG2</accession>
<reference evidence="1" key="1">
    <citation type="submission" date="2015-09" db="EMBL/GenBank/DDBJ databases">
        <title>De novo assembly of Pectinophora gossypiella (Pink Bollworm) gut transcriptome.</title>
        <authorList>
            <person name="Tassone E.E."/>
        </authorList>
    </citation>
    <scope>NUCLEOTIDE SEQUENCE</scope>
</reference>
<protein>
    <submittedName>
        <fullName evidence="1">Uncharacterized protein</fullName>
    </submittedName>
</protein>
<feature type="non-terminal residue" evidence="1">
    <location>
        <position position="1"/>
    </location>
</feature>
<dbReference type="EMBL" id="GDQN01005048">
    <property type="protein sequence ID" value="JAT86006.1"/>
    <property type="molecule type" value="Transcribed_RNA"/>
</dbReference>
<feature type="non-terminal residue" evidence="1">
    <location>
        <position position="103"/>
    </location>
</feature>
<proteinExistence type="predicted"/>
<sequence length="103" mass="12063">KMSKSPADYDEFARYRALMKREINHVHEQYRKTIQTRFAKDPRTFWDYIRSKRSAGNRQSIVRDGEILNDLECAKEFASFFQTVYSKEVPKLDARAAALAADP</sequence>
<organism evidence="1">
    <name type="scientific">Pectinophora gossypiella</name>
    <name type="common">Cotton pink bollworm</name>
    <name type="synonym">Depressaria gossypiella</name>
    <dbReference type="NCBI Taxonomy" id="13191"/>
    <lineage>
        <taxon>Eukaryota</taxon>
        <taxon>Metazoa</taxon>
        <taxon>Ecdysozoa</taxon>
        <taxon>Arthropoda</taxon>
        <taxon>Hexapoda</taxon>
        <taxon>Insecta</taxon>
        <taxon>Pterygota</taxon>
        <taxon>Neoptera</taxon>
        <taxon>Endopterygota</taxon>
        <taxon>Lepidoptera</taxon>
        <taxon>Glossata</taxon>
        <taxon>Ditrysia</taxon>
        <taxon>Gelechioidea</taxon>
        <taxon>Gelechiidae</taxon>
        <taxon>Apatetrinae</taxon>
        <taxon>Pectinophora</taxon>
    </lineage>
</organism>
<name>A0A1E1WGG2_PECGO</name>
<gene>
    <name evidence="1" type="ORF">g.16806</name>
</gene>
<dbReference type="AlphaFoldDB" id="A0A1E1WGG2"/>
<evidence type="ECO:0000313" key="1">
    <source>
        <dbReference type="EMBL" id="JAT86006.1"/>
    </source>
</evidence>